<feature type="transmembrane region" description="Helical" evidence="1">
    <location>
        <begin position="59"/>
        <end position="78"/>
    </location>
</feature>
<evidence type="ECO:0000313" key="3">
    <source>
        <dbReference type="Proteomes" id="UP000555836"/>
    </source>
</evidence>
<feature type="transmembrane region" description="Helical" evidence="1">
    <location>
        <begin position="90"/>
        <end position="110"/>
    </location>
</feature>
<dbReference type="Proteomes" id="UP000555836">
    <property type="component" value="Unassembled WGS sequence"/>
</dbReference>
<sequence>MLNYIALVLGLIGTVWLALDVAEPRILRKINVYFKIIARLKFDFRMIWKKELNDYDFKVISVLKTMSLWVSIFVLLIFAPEIVQLNSENIVVKIVTYFMLAFCITAFLSLNTVESAPRFSLFLLSLAEKVTTPLLIAYFYIFSAVGIVIKHVSRATLASEGRYLGKYQSPRFLGLVLLFLSFLLQLWGLES</sequence>
<organism evidence="2 3">
    <name type="scientific">Vibrio parahaemolyticus</name>
    <dbReference type="NCBI Taxonomy" id="670"/>
    <lineage>
        <taxon>Bacteria</taxon>
        <taxon>Pseudomonadati</taxon>
        <taxon>Pseudomonadota</taxon>
        <taxon>Gammaproteobacteria</taxon>
        <taxon>Vibrionales</taxon>
        <taxon>Vibrionaceae</taxon>
        <taxon>Vibrio</taxon>
    </lineage>
</organism>
<feature type="transmembrane region" description="Helical" evidence="1">
    <location>
        <begin position="170"/>
        <end position="189"/>
    </location>
</feature>
<evidence type="ECO:0000256" key="1">
    <source>
        <dbReference type="SAM" id="Phobius"/>
    </source>
</evidence>
<reference evidence="2 3" key="1">
    <citation type="submission" date="2020-04" db="EMBL/GenBank/DDBJ databases">
        <title>Whole-genome sequencing of Vibrio spp. from China reveals different genetic environments of blaCTX-M-14 among diverse lineages.</title>
        <authorList>
            <person name="Zheng Z."/>
            <person name="Ye L."/>
            <person name="Chen S."/>
        </authorList>
    </citation>
    <scope>NUCLEOTIDE SEQUENCE [LARGE SCALE GENOMIC DNA]</scope>
    <source>
        <strain evidence="2 3">Vb0574</strain>
    </source>
</reference>
<comment type="caution">
    <text evidence="2">The sequence shown here is derived from an EMBL/GenBank/DDBJ whole genome shotgun (WGS) entry which is preliminary data.</text>
</comment>
<name>A0A7Y0X6G5_VIBPH</name>
<dbReference type="EMBL" id="JABCLD010001222">
    <property type="protein sequence ID" value="NMU26539.1"/>
    <property type="molecule type" value="Genomic_DNA"/>
</dbReference>
<keyword evidence="1" id="KW-0472">Membrane</keyword>
<evidence type="ECO:0000313" key="2">
    <source>
        <dbReference type="EMBL" id="NMU26539.1"/>
    </source>
</evidence>
<gene>
    <name evidence="2" type="ORF">HKB21_13005</name>
</gene>
<proteinExistence type="predicted"/>
<keyword evidence="1" id="KW-0812">Transmembrane</keyword>
<dbReference type="AlphaFoldDB" id="A0A7Y0X6G5"/>
<dbReference type="RefSeq" id="WP_069486124.1">
    <property type="nucleotide sequence ID" value="NZ_CP138328.1"/>
</dbReference>
<keyword evidence="1" id="KW-1133">Transmembrane helix</keyword>
<feature type="transmembrane region" description="Helical" evidence="1">
    <location>
        <begin position="130"/>
        <end position="149"/>
    </location>
</feature>
<protein>
    <submittedName>
        <fullName evidence="2">Uncharacterized protein</fullName>
    </submittedName>
</protein>
<accession>A0A7Y0X6G5</accession>